<evidence type="ECO:0000313" key="2">
    <source>
        <dbReference type="Proteomes" id="UP000278288"/>
    </source>
</evidence>
<dbReference type="EMBL" id="CP033923">
    <property type="protein sequence ID" value="AZA91761.1"/>
    <property type="molecule type" value="Genomic_DNA"/>
</dbReference>
<protein>
    <submittedName>
        <fullName evidence="1">Uncharacterized protein</fullName>
    </submittedName>
</protein>
<evidence type="ECO:0000313" key="1">
    <source>
        <dbReference type="EMBL" id="AZA91761.1"/>
    </source>
</evidence>
<dbReference type="RefSeq" id="WP_123858507.1">
    <property type="nucleotide sequence ID" value="NZ_CP033923.1"/>
</dbReference>
<dbReference type="AlphaFoldDB" id="A0AAD1DRG3"/>
<reference evidence="1 2" key="1">
    <citation type="submission" date="2018-11" db="EMBL/GenBank/DDBJ databases">
        <title>Proposal to divide the Flavobacteriaceae and reorganize its genera based on Amino Acid Identity values calculated from whole genome sequences.</title>
        <authorList>
            <person name="Nicholson A.C."/>
            <person name="Gulvik C.A."/>
            <person name="Whitney A.M."/>
            <person name="Humrighouse B.W."/>
            <person name="Bell M."/>
            <person name="Holmes B."/>
            <person name="Steigerwalt A.G."/>
            <person name="Villarma A."/>
            <person name="Sheth M."/>
            <person name="Batra D."/>
            <person name="Pryor J."/>
            <person name="Bernardet J.-F."/>
            <person name="Hugo C."/>
            <person name="Kampfer P."/>
            <person name="Newman J."/>
            <person name="McQuiston J.R."/>
        </authorList>
    </citation>
    <scope>NUCLEOTIDE SEQUENCE [LARGE SCALE GENOMIC DNA]</scope>
    <source>
        <strain evidence="1 2">G0041</strain>
    </source>
</reference>
<keyword evidence="2" id="KW-1185">Reference proteome</keyword>
<dbReference type="Proteomes" id="UP000278288">
    <property type="component" value="Chromosome"/>
</dbReference>
<accession>A0AAD1DRG3</accession>
<proteinExistence type="predicted"/>
<dbReference type="KEGG" id="cnk:EG343_14625"/>
<sequence length="131" mass="15388">MKGKTFITNKNINIKDLNFIVKKDNTFYVKDTYILKSGLEMAKLQFGQMKGVYRIPRFDIQTLLDTNSLRLPTPPIFQINQIVFNNNKGRGIILGAEYDPVLEKCWIYRVLFDNYPSVKYKIFERDLQPSN</sequence>
<name>A0AAD1DRG3_CHRNA</name>
<organism evidence="1 2">
    <name type="scientific">Chryseobacterium nakagawai</name>
    <dbReference type="NCBI Taxonomy" id="1241982"/>
    <lineage>
        <taxon>Bacteria</taxon>
        <taxon>Pseudomonadati</taxon>
        <taxon>Bacteroidota</taxon>
        <taxon>Flavobacteriia</taxon>
        <taxon>Flavobacteriales</taxon>
        <taxon>Weeksellaceae</taxon>
        <taxon>Chryseobacterium group</taxon>
        <taxon>Chryseobacterium</taxon>
    </lineage>
</organism>
<gene>
    <name evidence="1" type="ORF">EG343_14625</name>
</gene>